<name>A0A174TC74_BACT4</name>
<dbReference type="RefSeq" id="WP_055219174.1">
    <property type="nucleotide sequence ID" value="NZ_CZBI01000003.1"/>
</dbReference>
<keyword evidence="1" id="KW-0732">Signal</keyword>
<dbReference type="Proteomes" id="UP000095541">
    <property type="component" value="Unassembled WGS sequence"/>
</dbReference>
<evidence type="ECO:0000313" key="4">
    <source>
        <dbReference type="Proteomes" id="UP000095541"/>
    </source>
</evidence>
<dbReference type="InterPro" id="IPR024361">
    <property type="entry name" value="BACON"/>
</dbReference>
<feature type="signal peptide" evidence="1">
    <location>
        <begin position="1"/>
        <end position="26"/>
    </location>
</feature>
<dbReference type="PROSITE" id="PS51257">
    <property type="entry name" value="PROKAR_LIPOPROTEIN"/>
    <property type="match status" value="1"/>
</dbReference>
<feature type="domain" description="BACON" evidence="2">
    <location>
        <begin position="58"/>
        <end position="108"/>
    </location>
</feature>
<evidence type="ECO:0000256" key="1">
    <source>
        <dbReference type="SAM" id="SignalP"/>
    </source>
</evidence>
<dbReference type="Gene3D" id="2.60.40.10">
    <property type="entry name" value="Immunoglobulins"/>
    <property type="match status" value="1"/>
</dbReference>
<evidence type="ECO:0000259" key="2">
    <source>
        <dbReference type="Pfam" id="PF13004"/>
    </source>
</evidence>
<protein>
    <submittedName>
        <fullName evidence="3">Bacteroidetes-Associated Carbohydrate-binding Often N-terminal</fullName>
    </submittedName>
</protein>
<dbReference type="CDD" id="cd14948">
    <property type="entry name" value="BACON"/>
    <property type="match status" value="1"/>
</dbReference>
<dbReference type="EMBL" id="CZBI01000003">
    <property type="protein sequence ID" value="CUQ06091.1"/>
    <property type="molecule type" value="Genomic_DNA"/>
</dbReference>
<dbReference type="AlphaFoldDB" id="A0A174TC74"/>
<evidence type="ECO:0000313" key="3">
    <source>
        <dbReference type="EMBL" id="CUQ06091.1"/>
    </source>
</evidence>
<sequence>MKNILNLYLIIFCLFFVAGCSSDDDATPVKLTILKSDLDMKASGGTGTVEFAATGPVTAKVNVDWCQVTEVTDSKVTISVDVNTGYPGRSAQIVLTDGVSTQQATILQEGAIWKYNKDDTEFRIDNEAGELSVVMSSSLPIEIHIPEAVNEWLSYELTDEGFNFIVKKNETGLIRATSVVVKTGERETKYTIMQYNASDLLGEWGGAAYMYGMGLNNVYGFSPNPTITGSDEDGYTLTLPMVNFIGTSIVLNMTYSQGMFLIRIPQLQNFKMSGLFAIMVGADENSYYYSGRTLAIAPVLLKDGSVVLTCVTDVYLMFGLYTTATPSNNSFTGNSIEFPIMQLFR</sequence>
<gene>
    <name evidence="3" type="ORF">ERS852557_02607</name>
</gene>
<feature type="chain" id="PRO_5008033824" evidence="1">
    <location>
        <begin position="27"/>
        <end position="345"/>
    </location>
</feature>
<accession>A0A174TC74</accession>
<reference evidence="3 4" key="1">
    <citation type="submission" date="2015-09" db="EMBL/GenBank/DDBJ databases">
        <authorList>
            <consortium name="Pathogen Informatics"/>
        </authorList>
    </citation>
    <scope>NUCLEOTIDE SEQUENCE [LARGE SCALE GENOMIC DNA]</scope>
    <source>
        <strain evidence="3 4">2789STDY5834945</strain>
    </source>
</reference>
<proteinExistence type="predicted"/>
<organism evidence="3 4">
    <name type="scientific">Bacteroides thetaiotaomicron</name>
    <dbReference type="NCBI Taxonomy" id="818"/>
    <lineage>
        <taxon>Bacteria</taxon>
        <taxon>Pseudomonadati</taxon>
        <taxon>Bacteroidota</taxon>
        <taxon>Bacteroidia</taxon>
        <taxon>Bacteroidales</taxon>
        <taxon>Bacteroidaceae</taxon>
        <taxon>Bacteroides</taxon>
    </lineage>
</organism>
<dbReference type="InterPro" id="IPR013783">
    <property type="entry name" value="Ig-like_fold"/>
</dbReference>
<dbReference type="Pfam" id="PF13004">
    <property type="entry name" value="BACON"/>
    <property type="match status" value="1"/>
</dbReference>